<organism evidence="1 2">
    <name type="scientific">Pontibacillus halophilus JSM 076056 = DSM 19796</name>
    <dbReference type="NCBI Taxonomy" id="1385510"/>
    <lineage>
        <taxon>Bacteria</taxon>
        <taxon>Bacillati</taxon>
        <taxon>Bacillota</taxon>
        <taxon>Bacilli</taxon>
        <taxon>Bacillales</taxon>
        <taxon>Bacillaceae</taxon>
        <taxon>Pontibacillus</taxon>
    </lineage>
</organism>
<protein>
    <submittedName>
        <fullName evidence="1">Uncharacterized protein</fullName>
    </submittedName>
</protein>
<keyword evidence="2" id="KW-1185">Reference proteome</keyword>
<proteinExistence type="predicted"/>
<comment type="caution">
    <text evidence="1">The sequence shown here is derived from an EMBL/GenBank/DDBJ whole genome shotgun (WGS) entry which is preliminary data.</text>
</comment>
<dbReference type="AlphaFoldDB" id="A0A0A5G845"/>
<evidence type="ECO:0000313" key="1">
    <source>
        <dbReference type="EMBL" id="KGX89311.1"/>
    </source>
</evidence>
<dbReference type="Proteomes" id="UP000030528">
    <property type="component" value="Unassembled WGS sequence"/>
</dbReference>
<sequence>MFDSWVSEIVLVDREGEGDKPLFKRLIEKYKKPLAHLIVE</sequence>
<accession>A0A0A5G845</accession>
<name>A0A0A5G845_9BACI</name>
<reference evidence="1 2" key="1">
    <citation type="submission" date="2013-08" db="EMBL/GenBank/DDBJ databases">
        <authorList>
            <person name="Huang J."/>
            <person name="Wang G."/>
        </authorList>
    </citation>
    <scope>NUCLEOTIDE SEQUENCE [LARGE SCALE GENOMIC DNA]</scope>
    <source>
        <strain evidence="1 2">JSM 076056</strain>
    </source>
</reference>
<evidence type="ECO:0000313" key="2">
    <source>
        <dbReference type="Proteomes" id="UP000030528"/>
    </source>
</evidence>
<gene>
    <name evidence="1" type="ORF">N781_09275</name>
</gene>
<dbReference type="EMBL" id="AVPE01000024">
    <property type="protein sequence ID" value="KGX89311.1"/>
    <property type="molecule type" value="Genomic_DNA"/>
</dbReference>